<organism evidence="3 4">
    <name type="scientific">Flaviaesturariibacter amylovorans</name>
    <dbReference type="NCBI Taxonomy" id="1084520"/>
    <lineage>
        <taxon>Bacteria</taxon>
        <taxon>Pseudomonadati</taxon>
        <taxon>Bacteroidota</taxon>
        <taxon>Chitinophagia</taxon>
        <taxon>Chitinophagales</taxon>
        <taxon>Chitinophagaceae</taxon>
        <taxon>Flaviaestuariibacter</taxon>
    </lineage>
</organism>
<feature type="signal peptide" evidence="2">
    <location>
        <begin position="1"/>
        <end position="33"/>
    </location>
</feature>
<proteinExistence type="predicted"/>
<dbReference type="Proteomes" id="UP001501725">
    <property type="component" value="Unassembled WGS sequence"/>
</dbReference>
<feature type="chain" id="PRO_5047398227" evidence="2">
    <location>
        <begin position="34"/>
        <end position="240"/>
    </location>
</feature>
<protein>
    <submittedName>
        <fullName evidence="3">Uncharacterized protein</fullName>
    </submittedName>
</protein>
<sequence>MLHHDLGYLPGKSRMKTILTTLLLLVLAGSATAQDSTAKLITAAARKVCDCMMSKKSANVTVTEMHQLAGECISTTALSDFMAIAEARNVEMTDQKGLEKIGVEIGMALARIQCPLLAEIRKPQATPKRADTGTDKEVIDPSELPPPMERIEDTRIAVVESTAGTVIRTEGREVLTLVVKDESGREQRLLLLHPVQGSDKITGNLPAVKGKKLAFTWIEKKLFDPVTAKFRTVKVIAGIQ</sequence>
<name>A0ABP8GE46_9BACT</name>
<keyword evidence="2" id="KW-0732">Signal</keyword>
<evidence type="ECO:0000256" key="1">
    <source>
        <dbReference type="SAM" id="MobiDB-lite"/>
    </source>
</evidence>
<gene>
    <name evidence="3" type="ORF">GCM10023184_09170</name>
</gene>
<dbReference type="EMBL" id="BAABGY010000003">
    <property type="protein sequence ID" value="GAA4322705.1"/>
    <property type="molecule type" value="Genomic_DNA"/>
</dbReference>
<evidence type="ECO:0000313" key="3">
    <source>
        <dbReference type="EMBL" id="GAA4322705.1"/>
    </source>
</evidence>
<reference evidence="4" key="1">
    <citation type="journal article" date="2019" name="Int. J. Syst. Evol. Microbiol.">
        <title>The Global Catalogue of Microorganisms (GCM) 10K type strain sequencing project: providing services to taxonomists for standard genome sequencing and annotation.</title>
        <authorList>
            <consortium name="The Broad Institute Genomics Platform"/>
            <consortium name="The Broad Institute Genome Sequencing Center for Infectious Disease"/>
            <person name="Wu L."/>
            <person name="Ma J."/>
        </authorList>
    </citation>
    <scope>NUCLEOTIDE SEQUENCE [LARGE SCALE GENOMIC DNA]</scope>
    <source>
        <strain evidence="4">JCM 17919</strain>
    </source>
</reference>
<evidence type="ECO:0000256" key="2">
    <source>
        <dbReference type="SAM" id="SignalP"/>
    </source>
</evidence>
<comment type="caution">
    <text evidence="3">The sequence shown here is derived from an EMBL/GenBank/DDBJ whole genome shotgun (WGS) entry which is preliminary data.</text>
</comment>
<keyword evidence="4" id="KW-1185">Reference proteome</keyword>
<feature type="region of interest" description="Disordered" evidence="1">
    <location>
        <begin position="124"/>
        <end position="147"/>
    </location>
</feature>
<feature type="compositionally biased region" description="Basic and acidic residues" evidence="1">
    <location>
        <begin position="128"/>
        <end position="139"/>
    </location>
</feature>
<evidence type="ECO:0000313" key="4">
    <source>
        <dbReference type="Proteomes" id="UP001501725"/>
    </source>
</evidence>
<accession>A0ABP8GE46</accession>